<dbReference type="PANTHER" id="PTHR44068">
    <property type="entry name" value="ZGC:194242"/>
    <property type="match status" value="1"/>
</dbReference>
<dbReference type="InterPro" id="IPR050447">
    <property type="entry name" value="Erg6_SMT_methyltransf"/>
</dbReference>
<dbReference type="RefSeq" id="WP_345475555.1">
    <property type="nucleotide sequence ID" value="NZ_BAABHF010000067.1"/>
</dbReference>
<name>A0ABP8R852_9ACTN</name>
<dbReference type="PANTHER" id="PTHR44068:SF11">
    <property type="entry name" value="GERANYL DIPHOSPHATE 2-C-METHYLTRANSFERASE"/>
    <property type="match status" value="1"/>
</dbReference>
<dbReference type="GO" id="GO:0008168">
    <property type="term" value="F:methyltransferase activity"/>
    <property type="evidence" value="ECO:0007669"/>
    <property type="project" value="UniProtKB-KW"/>
</dbReference>
<sequence length="276" mass="30062">MTSSQGPTSDVAALYDGVAQVVAATWGPDLHFGYWDDDNDSSTVEEATNRLTDMVMEGVAPQPGQHILDIGCGIGNPAMRLLNAHKVSVHGITVSQVQVAEATARAGREGVSDRATFQYADAADMPFADASFDAAWAIESMAHMDDCERMLSETARVLRPGGRLAIVDVIRRDPVSPERQGDVDAICRLFALHTLETVDRYERWLKAQGFVDVRVRDIGDHVMPRTGMAMARAVEAKRDELVDLVGAEQADALIAFMRTASRTHEIGYIYATAIRG</sequence>
<dbReference type="EMBL" id="BAABHF010000067">
    <property type="protein sequence ID" value="GAA4520873.1"/>
    <property type="molecule type" value="Genomic_DNA"/>
</dbReference>
<evidence type="ECO:0000313" key="2">
    <source>
        <dbReference type="EMBL" id="GAA4520873.1"/>
    </source>
</evidence>
<keyword evidence="2" id="KW-0808">Transferase</keyword>
<accession>A0ABP8R852</accession>
<dbReference type="Gene3D" id="3.40.50.150">
    <property type="entry name" value="Vaccinia Virus protein VP39"/>
    <property type="match status" value="1"/>
</dbReference>
<dbReference type="CDD" id="cd02440">
    <property type="entry name" value="AdoMet_MTases"/>
    <property type="match status" value="1"/>
</dbReference>
<keyword evidence="3" id="KW-1185">Reference proteome</keyword>
<dbReference type="InterPro" id="IPR041698">
    <property type="entry name" value="Methyltransf_25"/>
</dbReference>
<comment type="caution">
    <text evidence="2">The sequence shown here is derived from an EMBL/GenBank/DDBJ whole genome shotgun (WGS) entry which is preliminary data.</text>
</comment>
<dbReference type="InterPro" id="IPR029063">
    <property type="entry name" value="SAM-dependent_MTases_sf"/>
</dbReference>
<organism evidence="2 3">
    <name type="scientific">Actinoallomurus oryzae</name>
    <dbReference type="NCBI Taxonomy" id="502180"/>
    <lineage>
        <taxon>Bacteria</taxon>
        <taxon>Bacillati</taxon>
        <taxon>Actinomycetota</taxon>
        <taxon>Actinomycetes</taxon>
        <taxon>Streptosporangiales</taxon>
        <taxon>Thermomonosporaceae</taxon>
        <taxon>Actinoallomurus</taxon>
    </lineage>
</organism>
<reference evidence="3" key="1">
    <citation type="journal article" date="2019" name="Int. J. Syst. Evol. Microbiol.">
        <title>The Global Catalogue of Microorganisms (GCM) 10K type strain sequencing project: providing services to taxonomists for standard genome sequencing and annotation.</title>
        <authorList>
            <consortium name="The Broad Institute Genomics Platform"/>
            <consortium name="The Broad Institute Genome Sequencing Center for Infectious Disease"/>
            <person name="Wu L."/>
            <person name="Ma J."/>
        </authorList>
    </citation>
    <scope>NUCLEOTIDE SEQUENCE [LARGE SCALE GENOMIC DNA]</scope>
    <source>
        <strain evidence="3">JCM 17933</strain>
    </source>
</reference>
<keyword evidence="2" id="KW-0489">Methyltransferase</keyword>
<gene>
    <name evidence="2" type="ORF">GCM10023191_098410</name>
</gene>
<dbReference type="Proteomes" id="UP001500503">
    <property type="component" value="Unassembled WGS sequence"/>
</dbReference>
<dbReference type="SUPFAM" id="SSF53335">
    <property type="entry name" value="S-adenosyl-L-methionine-dependent methyltransferases"/>
    <property type="match status" value="1"/>
</dbReference>
<dbReference type="GO" id="GO:0032259">
    <property type="term" value="P:methylation"/>
    <property type="evidence" value="ECO:0007669"/>
    <property type="project" value="UniProtKB-KW"/>
</dbReference>
<protein>
    <submittedName>
        <fullName evidence="2">27-O-demethylrifamycin SV methyltransferase</fullName>
    </submittedName>
</protein>
<proteinExistence type="predicted"/>
<evidence type="ECO:0000313" key="3">
    <source>
        <dbReference type="Proteomes" id="UP001500503"/>
    </source>
</evidence>
<evidence type="ECO:0000259" key="1">
    <source>
        <dbReference type="Pfam" id="PF13649"/>
    </source>
</evidence>
<feature type="domain" description="Methyltransferase" evidence="1">
    <location>
        <begin position="67"/>
        <end position="162"/>
    </location>
</feature>
<dbReference type="Pfam" id="PF13649">
    <property type="entry name" value="Methyltransf_25"/>
    <property type="match status" value="1"/>
</dbReference>